<accession>A0A016UNV7</accession>
<reference evidence="2" key="1">
    <citation type="journal article" date="2015" name="Nat. Genet.">
        <title>The genome and transcriptome of the zoonotic hookworm Ancylostoma ceylanicum identify infection-specific gene families.</title>
        <authorList>
            <person name="Schwarz E.M."/>
            <person name="Hu Y."/>
            <person name="Antoshechkin I."/>
            <person name="Miller M.M."/>
            <person name="Sternberg P.W."/>
            <person name="Aroian R.V."/>
        </authorList>
    </citation>
    <scope>NUCLEOTIDE SEQUENCE</scope>
    <source>
        <strain evidence="2">HY135</strain>
    </source>
</reference>
<sequence length="92" mass="10820">MISRLQHFIFFRFQEQTSVRFPDRRVIEEIIQEISTALTEQWPELTSFPQQSHRISDAHVNIPSEVESFSMVDVINEEPPISSYTVLSAVYY</sequence>
<protein>
    <submittedName>
        <fullName evidence="1">Uncharacterized protein</fullName>
    </submittedName>
</protein>
<evidence type="ECO:0000313" key="1">
    <source>
        <dbReference type="EMBL" id="EYC16601.1"/>
    </source>
</evidence>
<name>A0A016UNV7_9BILA</name>
<keyword evidence="2" id="KW-1185">Reference proteome</keyword>
<evidence type="ECO:0000313" key="2">
    <source>
        <dbReference type="Proteomes" id="UP000024635"/>
    </source>
</evidence>
<gene>
    <name evidence="1" type="primary">Acey_s0033.g2743</name>
    <name evidence="1" type="ORF">Y032_0033g2743</name>
</gene>
<dbReference type="EMBL" id="JARK01001369">
    <property type="protein sequence ID" value="EYC16601.1"/>
    <property type="molecule type" value="Genomic_DNA"/>
</dbReference>
<dbReference type="Proteomes" id="UP000024635">
    <property type="component" value="Unassembled WGS sequence"/>
</dbReference>
<organism evidence="1 2">
    <name type="scientific">Ancylostoma ceylanicum</name>
    <dbReference type="NCBI Taxonomy" id="53326"/>
    <lineage>
        <taxon>Eukaryota</taxon>
        <taxon>Metazoa</taxon>
        <taxon>Ecdysozoa</taxon>
        <taxon>Nematoda</taxon>
        <taxon>Chromadorea</taxon>
        <taxon>Rhabditida</taxon>
        <taxon>Rhabditina</taxon>
        <taxon>Rhabditomorpha</taxon>
        <taxon>Strongyloidea</taxon>
        <taxon>Ancylostomatidae</taxon>
        <taxon>Ancylostomatinae</taxon>
        <taxon>Ancylostoma</taxon>
    </lineage>
</organism>
<comment type="caution">
    <text evidence="1">The sequence shown here is derived from an EMBL/GenBank/DDBJ whole genome shotgun (WGS) entry which is preliminary data.</text>
</comment>
<dbReference type="AlphaFoldDB" id="A0A016UNV7"/>
<proteinExistence type="predicted"/>